<dbReference type="PIRSF" id="PIRSF000386">
    <property type="entry name" value="tRNA_mtase"/>
    <property type="match status" value="1"/>
</dbReference>
<dbReference type="PANTHER" id="PTHR46417">
    <property type="entry name" value="TRNA (GUANINE-N(1)-)-METHYLTRANSFERASE"/>
    <property type="match status" value="1"/>
</dbReference>
<organism evidence="19 20">
    <name type="scientific">Hydrogenovibrio crunogenus</name>
    <dbReference type="NCBI Taxonomy" id="39765"/>
    <lineage>
        <taxon>Bacteria</taxon>
        <taxon>Pseudomonadati</taxon>
        <taxon>Pseudomonadota</taxon>
        <taxon>Gammaproteobacteria</taxon>
        <taxon>Thiotrichales</taxon>
        <taxon>Piscirickettsiaceae</taxon>
        <taxon>Hydrogenovibrio</taxon>
    </lineage>
</organism>
<keyword evidence="10 15" id="KW-0949">S-adenosyl-L-methionine</keyword>
<feature type="binding site" evidence="15 16">
    <location>
        <begin position="133"/>
        <end position="138"/>
    </location>
    <ligand>
        <name>S-adenosyl-L-methionine</name>
        <dbReference type="ChEBI" id="CHEBI:59789"/>
    </ligand>
</feature>
<dbReference type="Proteomes" id="UP000296201">
    <property type="component" value="Chromosome"/>
</dbReference>
<dbReference type="CDD" id="cd18080">
    <property type="entry name" value="TrmD-like"/>
    <property type="match status" value="1"/>
</dbReference>
<dbReference type="NCBIfam" id="NF000648">
    <property type="entry name" value="PRK00026.1"/>
    <property type="match status" value="1"/>
</dbReference>
<evidence type="ECO:0000256" key="4">
    <source>
        <dbReference type="ARBA" id="ARBA00011738"/>
    </source>
</evidence>
<dbReference type="EC" id="2.1.1.228" evidence="5 15"/>
<comment type="catalytic activity">
    <reaction evidence="14 15 17">
        <text>guanosine(37) in tRNA + S-adenosyl-L-methionine = N(1)-methylguanosine(37) in tRNA + S-adenosyl-L-homocysteine + H(+)</text>
        <dbReference type="Rhea" id="RHEA:36899"/>
        <dbReference type="Rhea" id="RHEA-COMP:10145"/>
        <dbReference type="Rhea" id="RHEA-COMP:10147"/>
        <dbReference type="ChEBI" id="CHEBI:15378"/>
        <dbReference type="ChEBI" id="CHEBI:57856"/>
        <dbReference type="ChEBI" id="CHEBI:59789"/>
        <dbReference type="ChEBI" id="CHEBI:73542"/>
        <dbReference type="ChEBI" id="CHEBI:74269"/>
        <dbReference type="EC" id="2.1.1.228"/>
    </reaction>
</comment>
<evidence type="ECO:0000256" key="12">
    <source>
        <dbReference type="ARBA" id="ARBA00029736"/>
    </source>
</evidence>
<evidence type="ECO:0000256" key="14">
    <source>
        <dbReference type="ARBA" id="ARBA00047783"/>
    </source>
</evidence>
<dbReference type="Gene3D" id="3.40.1280.10">
    <property type="match status" value="1"/>
</dbReference>
<dbReference type="FunFam" id="3.40.1280.10:FF:000001">
    <property type="entry name" value="tRNA (guanine-N(1)-)-methyltransferase"/>
    <property type="match status" value="1"/>
</dbReference>
<dbReference type="Gene3D" id="1.10.1270.20">
    <property type="entry name" value="tRNA(m1g37)methyltransferase, domain 2"/>
    <property type="match status" value="1"/>
</dbReference>
<feature type="domain" description="tRNA methyltransferase TRMD/TRM10-type" evidence="18">
    <location>
        <begin position="1"/>
        <end position="225"/>
    </location>
</feature>
<feature type="binding site" evidence="15 16">
    <location>
        <position position="113"/>
    </location>
    <ligand>
        <name>S-adenosyl-L-methionine</name>
        <dbReference type="ChEBI" id="CHEBI:59789"/>
    </ligand>
</feature>
<evidence type="ECO:0000256" key="10">
    <source>
        <dbReference type="ARBA" id="ARBA00022691"/>
    </source>
</evidence>
<accession>A0A4P7NYR7</accession>
<keyword evidence="7 15" id="KW-0963">Cytoplasm</keyword>
<dbReference type="InterPro" id="IPR016009">
    <property type="entry name" value="tRNA_MeTrfase_TRMD/TRM10"/>
</dbReference>
<evidence type="ECO:0000256" key="13">
    <source>
        <dbReference type="ARBA" id="ARBA00033392"/>
    </source>
</evidence>
<comment type="function">
    <text evidence="1 15 17">Specifically methylates guanosine-37 in various tRNAs.</text>
</comment>
<keyword evidence="9 15" id="KW-0808">Transferase</keyword>
<dbReference type="HAMAP" id="MF_00605">
    <property type="entry name" value="TrmD"/>
    <property type="match status" value="1"/>
</dbReference>
<evidence type="ECO:0000259" key="18">
    <source>
        <dbReference type="Pfam" id="PF01746"/>
    </source>
</evidence>
<dbReference type="GO" id="GO:0052906">
    <property type="term" value="F:tRNA (guanine(37)-N1)-methyltransferase activity"/>
    <property type="evidence" value="ECO:0007669"/>
    <property type="project" value="UniProtKB-UniRule"/>
</dbReference>
<evidence type="ECO:0000256" key="17">
    <source>
        <dbReference type="RuleBase" id="RU003464"/>
    </source>
</evidence>
<comment type="similarity">
    <text evidence="3 15 17">Belongs to the RNA methyltransferase TrmD family.</text>
</comment>
<dbReference type="GO" id="GO:0005829">
    <property type="term" value="C:cytosol"/>
    <property type="evidence" value="ECO:0007669"/>
    <property type="project" value="TreeGrafter"/>
</dbReference>
<dbReference type="PANTHER" id="PTHR46417:SF1">
    <property type="entry name" value="TRNA (GUANINE-N(1)-)-METHYLTRANSFERASE"/>
    <property type="match status" value="1"/>
</dbReference>
<evidence type="ECO:0000256" key="3">
    <source>
        <dbReference type="ARBA" id="ARBA00007630"/>
    </source>
</evidence>
<dbReference type="InterPro" id="IPR023148">
    <property type="entry name" value="tRNA_m1G_MeTrfase_C_sf"/>
</dbReference>
<dbReference type="Pfam" id="PF01746">
    <property type="entry name" value="tRNA_m1G_MT"/>
    <property type="match status" value="1"/>
</dbReference>
<evidence type="ECO:0000256" key="6">
    <source>
        <dbReference type="ARBA" id="ARBA00014679"/>
    </source>
</evidence>
<dbReference type="InterPro" id="IPR029028">
    <property type="entry name" value="Alpha/beta_knot_MTases"/>
</dbReference>
<dbReference type="NCBIfam" id="TIGR00088">
    <property type="entry name" value="trmD"/>
    <property type="match status" value="1"/>
</dbReference>
<evidence type="ECO:0000256" key="11">
    <source>
        <dbReference type="ARBA" id="ARBA00022694"/>
    </source>
</evidence>
<dbReference type="InterPro" id="IPR029026">
    <property type="entry name" value="tRNA_m1G_MTases_N"/>
</dbReference>
<dbReference type="InterPro" id="IPR002649">
    <property type="entry name" value="tRNA_m1G_MeTrfase_TrmD"/>
</dbReference>
<comment type="subunit">
    <text evidence="4 15 17">Homodimer.</text>
</comment>
<evidence type="ECO:0000256" key="5">
    <source>
        <dbReference type="ARBA" id="ARBA00012807"/>
    </source>
</evidence>
<dbReference type="RefSeq" id="WP_189636918.1">
    <property type="nucleotide sequence ID" value="NZ_CP032096.1"/>
</dbReference>
<gene>
    <name evidence="15 19" type="primary">trmD</name>
    <name evidence="19" type="ORF">GHNINEIG_00687</name>
</gene>
<evidence type="ECO:0000256" key="8">
    <source>
        <dbReference type="ARBA" id="ARBA00022603"/>
    </source>
</evidence>
<evidence type="ECO:0000256" key="15">
    <source>
        <dbReference type="HAMAP-Rule" id="MF_00605"/>
    </source>
</evidence>
<comment type="subcellular location">
    <subcellularLocation>
        <location evidence="2 15 17">Cytoplasm</location>
    </subcellularLocation>
</comment>
<dbReference type="GO" id="GO:0002939">
    <property type="term" value="P:tRNA N1-guanine methylation"/>
    <property type="evidence" value="ECO:0007669"/>
    <property type="project" value="TreeGrafter"/>
</dbReference>
<sequence>MRFDVITLFPEMFSALIESGVSRRAYQDQLYQFKTWNPRTYTTDRHKTVDDRPYGGGPGMLMMYPPLKKTVDAITEEVGEKPYVVYLSPQGRPLTQQKLSELQSHTNLTLVCGRYEGIDERFIETVVDEEICVGDFIVSGGELPAMMLMDGMIRLIPGALGHNQSAEQDSFSDGLLDCPHYTRPVEVDDMGVPEVLQEGHHAKIEQWRHEQKLLRTKQKRPDLYTAYLAKLSEAQDK</sequence>
<dbReference type="SUPFAM" id="SSF75217">
    <property type="entry name" value="alpha/beta knot"/>
    <property type="match status" value="1"/>
</dbReference>
<dbReference type="FunFam" id="1.10.1270.20:FF:000001">
    <property type="entry name" value="tRNA (guanine-N(1)-)-methyltransferase"/>
    <property type="match status" value="1"/>
</dbReference>
<name>A0A4P7NYR7_9GAMM</name>
<protein>
    <recommendedName>
        <fullName evidence="6 15">tRNA (guanine-N(1)-)-methyltransferase</fullName>
        <ecNumber evidence="5 15">2.1.1.228</ecNumber>
    </recommendedName>
    <alternativeName>
        <fullName evidence="12 15">M1G-methyltransferase</fullName>
    </alternativeName>
    <alternativeName>
        <fullName evidence="13 15">tRNA [GM37] methyltransferase</fullName>
    </alternativeName>
</protein>
<keyword evidence="8 15" id="KW-0489">Methyltransferase</keyword>
<dbReference type="AlphaFoldDB" id="A0A4P7NYR7"/>
<evidence type="ECO:0000313" key="20">
    <source>
        <dbReference type="Proteomes" id="UP000296201"/>
    </source>
</evidence>
<dbReference type="EMBL" id="CP032096">
    <property type="protein sequence ID" value="QBZ82655.1"/>
    <property type="molecule type" value="Genomic_DNA"/>
</dbReference>
<evidence type="ECO:0000256" key="7">
    <source>
        <dbReference type="ARBA" id="ARBA00022490"/>
    </source>
</evidence>
<keyword evidence="20" id="KW-1185">Reference proteome</keyword>
<evidence type="ECO:0000256" key="1">
    <source>
        <dbReference type="ARBA" id="ARBA00002634"/>
    </source>
</evidence>
<proteinExistence type="inferred from homology"/>
<evidence type="ECO:0000256" key="9">
    <source>
        <dbReference type="ARBA" id="ARBA00022679"/>
    </source>
</evidence>
<reference evidence="19 20" key="1">
    <citation type="submission" date="2018-08" db="EMBL/GenBank/DDBJ databases">
        <title>Horizontal acquisition of hydrogen conversion ability and other habitat adaptations in Hydrogenovibrio crunogenus strains.</title>
        <authorList>
            <person name="Gonnella G."/>
            <person name="Adam N."/>
            <person name="Perner M."/>
        </authorList>
    </citation>
    <scope>NUCLEOTIDE SEQUENCE [LARGE SCALE GENOMIC DNA]</scope>
    <source>
        <strain evidence="19 20">SP-41</strain>
    </source>
</reference>
<evidence type="ECO:0000256" key="16">
    <source>
        <dbReference type="PIRSR" id="PIRSR000386-1"/>
    </source>
</evidence>
<evidence type="ECO:0000313" key="19">
    <source>
        <dbReference type="EMBL" id="QBZ82655.1"/>
    </source>
</evidence>
<keyword evidence="11 15" id="KW-0819">tRNA processing</keyword>
<evidence type="ECO:0000256" key="2">
    <source>
        <dbReference type="ARBA" id="ARBA00004496"/>
    </source>
</evidence>